<evidence type="ECO:0000313" key="2">
    <source>
        <dbReference type="Proteomes" id="UP001372338"/>
    </source>
</evidence>
<name>A0AAN9HZI8_CROPI</name>
<dbReference type="AlphaFoldDB" id="A0AAN9HZI8"/>
<gene>
    <name evidence="1" type="ORF">RIF29_28610</name>
</gene>
<protein>
    <submittedName>
        <fullName evidence="1">Uncharacterized protein</fullName>
    </submittedName>
</protein>
<accession>A0AAN9HZI8</accession>
<sequence>MADSFYRVLGEPFKSRWPNESLVLRLAQVWSVLEPCRCQFAMDGQDLGWSVSAECSQNEVEMVGLPYNLFP</sequence>
<reference evidence="1 2" key="1">
    <citation type="submission" date="2024-01" db="EMBL/GenBank/DDBJ databases">
        <title>The genomes of 5 underutilized Papilionoideae crops provide insights into root nodulation and disease resistanc.</title>
        <authorList>
            <person name="Yuan L."/>
        </authorList>
    </citation>
    <scope>NUCLEOTIDE SEQUENCE [LARGE SCALE GENOMIC DNA]</scope>
    <source>
        <strain evidence="1">ZHUSHIDOU_FW_LH</strain>
        <tissue evidence="1">Leaf</tissue>
    </source>
</reference>
<dbReference type="Proteomes" id="UP001372338">
    <property type="component" value="Unassembled WGS sequence"/>
</dbReference>
<keyword evidence="2" id="KW-1185">Reference proteome</keyword>
<evidence type="ECO:0000313" key="1">
    <source>
        <dbReference type="EMBL" id="KAK7255206.1"/>
    </source>
</evidence>
<comment type="caution">
    <text evidence="1">The sequence shown here is derived from an EMBL/GenBank/DDBJ whole genome shotgun (WGS) entry which is preliminary data.</text>
</comment>
<dbReference type="EMBL" id="JAYWIO010000006">
    <property type="protein sequence ID" value="KAK7255206.1"/>
    <property type="molecule type" value="Genomic_DNA"/>
</dbReference>
<proteinExistence type="predicted"/>
<organism evidence="1 2">
    <name type="scientific">Crotalaria pallida</name>
    <name type="common">Smooth rattlebox</name>
    <name type="synonym">Crotalaria striata</name>
    <dbReference type="NCBI Taxonomy" id="3830"/>
    <lineage>
        <taxon>Eukaryota</taxon>
        <taxon>Viridiplantae</taxon>
        <taxon>Streptophyta</taxon>
        <taxon>Embryophyta</taxon>
        <taxon>Tracheophyta</taxon>
        <taxon>Spermatophyta</taxon>
        <taxon>Magnoliopsida</taxon>
        <taxon>eudicotyledons</taxon>
        <taxon>Gunneridae</taxon>
        <taxon>Pentapetalae</taxon>
        <taxon>rosids</taxon>
        <taxon>fabids</taxon>
        <taxon>Fabales</taxon>
        <taxon>Fabaceae</taxon>
        <taxon>Papilionoideae</taxon>
        <taxon>50 kb inversion clade</taxon>
        <taxon>genistoids sensu lato</taxon>
        <taxon>core genistoids</taxon>
        <taxon>Crotalarieae</taxon>
        <taxon>Crotalaria</taxon>
    </lineage>
</organism>